<evidence type="ECO:0000256" key="1">
    <source>
        <dbReference type="ARBA" id="ARBA00022741"/>
    </source>
</evidence>
<dbReference type="FunCoup" id="L0AD25">
    <property type="interactions" value="19"/>
</dbReference>
<sequence length="263" mass="29446" precursor="true">MNYIMSKTVEVPIDNNTQYSIIAEKLYKKIGKKEVLKGIDLKIRKGEIHVIAGHNGAGKTTLFRILAGLLKYDSGKLLVMGFDPSKNQNEIRKYLGYVPEDSSPYDRLTGFENLKLFALIYSNGNESLAEKYIKHGAEISELSYEDLSRKASEYSNGMKKRLLIARAMMHDPKLVLLDEPTNGLDVFSAYKVRKLIKTMSNSGTTFVIATHNMSEAEMLADNVSFIAYGTVLYSGSVKAAIEEFKSVNLEEAFIKAVGEKYEI</sequence>
<protein>
    <submittedName>
        <fullName evidence="4">ABC-type multidrug transport system, ATPase component</fullName>
    </submittedName>
</protein>
<keyword evidence="5" id="KW-1185">Reference proteome</keyword>
<dbReference type="SMART" id="SM00382">
    <property type="entry name" value="AAA"/>
    <property type="match status" value="1"/>
</dbReference>
<evidence type="ECO:0000256" key="2">
    <source>
        <dbReference type="ARBA" id="ARBA00022840"/>
    </source>
</evidence>
<dbReference type="PANTHER" id="PTHR43613">
    <property type="entry name" value="ABC TRANSPORTER, ATP-BINDING PROTEIN"/>
    <property type="match status" value="1"/>
</dbReference>
<reference evidence="5" key="1">
    <citation type="submission" date="2012-03" db="EMBL/GenBank/DDBJ databases">
        <title>Complete genome of Caldisphaera lagunensis DSM 15908.</title>
        <authorList>
            <person name="Lucas S."/>
            <person name="Copeland A."/>
            <person name="Lapidus A."/>
            <person name="Glavina del Rio T."/>
            <person name="Dalin E."/>
            <person name="Tice H."/>
            <person name="Bruce D."/>
            <person name="Goodwin L."/>
            <person name="Pitluck S."/>
            <person name="Peters L."/>
            <person name="Mikhailova N."/>
            <person name="Teshima H."/>
            <person name="Kyrpides N."/>
            <person name="Mavromatis K."/>
            <person name="Ivanova N."/>
            <person name="Brettin T."/>
            <person name="Detter J.C."/>
            <person name="Han C."/>
            <person name="Larimer F."/>
            <person name="Land M."/>
            <person name="Hauser L."/>
            <person name="Markowitz V."/>
            <person name="Cheng J.-F."/>
            <person name="Hugenholtz P."/>
            <person name="Woyke T."/>
            <person name="Wu D."/>
            <person name="Spring S."/>
            <person name="Schroeder M."/>
            <person name="Brambilla E."/>
            <person name="Klenk H.-P."/>
            <person name="Eisen J.A."/>
        </authorList>
    </citation>
    <scope>NUCLEOTIDE SEQUENCE [LARGE SCALE GENOMIC DNA]</scope>
    <source>
        <strain evidence="5">DSM 15908 / JCM 11604 / IC-154</strain>
    </source>
</reference>
<dbReference type="Gene3D" id="3.40.50.300">
    <property type="entry name" value="P-loop containing nucleotide triphosphate hydrolases"/>
    <property type="match status" value="1"/>
</dbReference>
<dbReference type="GO" id="GO:0016887">
    <property type="term" value="F:ATP hydrolysis activity"/>
    <property type="evidence" value="ECO:0007669"/>
    <property type="project" value="InterPro"/>
</dbReference>
<dbReference type="SUPFAM" id="SSF52540">
    <property type="entry name" value="P-loop containing nucleoside triphosphate hydrolases"/>
    <property type="match status" value="1"/>
</dbReference>
<evidence type="ECO:0000259" key="3">
    <source>
        <dbReference type="PROSITE" id="PS50893"/>
    </source>
</evidence>
<dbReference type="PROSITE" id="PS50893">
    <property type="entry name" value="ABC_TRANSPORTER_2"/>
    <property type="match status" value="1"/>
</dbReference>
<dbReference type="InterPro" id="IPR027417">
    <property type="entry name" value="P-loop_NTPase"/>
</dbReference>
<dbReference type="PANTHER" id="PTHR43613:SF1">
    <property type="entry name" value="ABC TRANSPORTER, ATP-BINDING PROTEIN"/>
    <property type="match status" value="1"/>
</dbReference>
<dbReference type="InParanoid" id="L0AD25"/>
<evidence type="ECO:0000313" key="5">
    <source>
        <dbReference type="Proteomes" id="UP000010469"/>
    </source>
</evidence>
<dbReference type="EMBL" id="CP003378">
    <property type="protein sequence ID" value="AFZ71042.1"/>
    <property type="molecule type" value="Genomic_DNA"/>
</dbReference>
<dbReference type="InterPro" id="IPR003593">
    <property type="entry name" value="AAA+_ATPase"/>
</dbReference>
<dbReference type="GO" id="GO:0005524">
    <property type="term" value="F:ATP binding"/>
    <property type="evidence" value="ECO:0007669"/>
    <property type="project" value="UniProtKB-KW"/>
</dbReference>
<keyword evidence="2" id="KW-0067">ATP-binding</keyword>
<proteinExistence type="predicted"/>
<dbReference type="InterPro" id="IPR003439">
    <property type="entry name" value="ABC_transporter-like_ATP-bd"/>
</dbReference>
<dbReference type="AlphaFoldDB" id="L0AD25"/>
<dbReference type="STRING" id="1056495.Calag_1333"/>
<gene>
    <name evidence="4" type="ordered locus">Calag_1333</name>
</gene>
<feature type="domain" description="ABC transporter" evidence="3">
    <location>
        <begin position="21"/>
        <end position="253"/>
    </location>
</feature>
<dbReference type="eggNOG" id="arCOG00194">
    <property type="taxonomic scope" value="Archaea"/>
</dbReference>
<keyword evidence="1" id="KW-0547">Nucleotide-binding</keyword>
<dbReference type="CDD" id="cd03230">
    <property type="entry name" value="ABC_DR_subfamily_A"/>
    <property type="match status" value="1"/>
</dbReference>
<evidence type="ECO:0000313" key="4">
    <source>
        <dbReference type="EMBL" id="AFZ71042.1"/>
    </source>
</evidence>
<dbReference type="KEGG" id="clg:Calag_1333"/>
<name>L0AD25_CALLD</name>
<dbReference type="HOGENOM" id="CLU_000604_1_2_2"/>
<dbReference type="Proteomes" id="UP000010469">
    <property type="component" value="Chromosome"/>
</dbReference>
<organism evidence="4 5">
    <name type="scientific">Caldisphaera lagunensis (strain DSM 15908 / JCM 11604 / ANMR 0165 / IC-154)</name>
    <dbReference type="NCBI Taxonomy" id="1056495"/>
    <lineage>
        <taxon>Archaea</taxon>
        <taxon>Thermoproteota</taxon>
        <taxon>Thermoprotei</taxon>
        <taxon>Acidilobales</taxon>
        <taxon>Caldisphaeraceae</taxon>
        <taxon>Caldisphaera</taxon>
    </lineage>
</organism>
<dbReference type="Pfam" id="PF00005">
    <property type="entry name" value="ABC_tran"/>
    <property type="match status" value="1"/>
</dbReference>
<accession>L0AD25</accession>